<feature type="transmembrane region" description="Helical" evidence="1">
    <location>
        <begin position="325"/>
        <end position="344"/>
    </location>
</feature>
<protein>
    <recommendedName>
        <fullName evidence="4">Glycosyltransferase RgtA/B/C/D-like domain-containing protein</fullName>
    </recommendedName>
</protein>
<dbReference type="EMBL" id="SMLM01000001">
    <property type="protein sequence ID" value="TFZ05169.1"/>
    <property type="molecule type" value="Genomic_DNA"/>
</dbReference>
<feature type="transmembrane region" description="Helical" evidence="1">
    <location>
        <begin position="302"/>
        <end position="318"/>
    </location>
</feature>
<feature type="transmembrane region" description="Helical" evidence="1">
    <location>
        <begin position="125"/>
        <end position="141"/>
    </location>
</feature>
<accession>A0A4Z0C4Y1</accession>
<evidence type="ECO:0000313" key="2">
    <source>
        <dbReference type="EMBL" id="TFZ05169.1"/>
    </source>
</evidence>
<name>A0A4Z0C4Y1_9BURK</name>
<dbReference type="OrthoDB" id="9153300at2"/>
<dbReference type="RefSeq" id="WP_135261250.1">
    <property type="nucleotide sequence ID" value="NZ_SMLM01000001.1"/>
</dbReference>
<feature type="transmembrane region" description="Helical" evidence="1">
    <location>
        <begin position="386"/>
        <end position="405"/>
    </location>
</feature>
<comment type="caution">
    <text evidence="2">The sequence shown here is derived from an EMBL/GenBank/DDBJ whole genome shotgun (WGS) entry which is preliminary data.</text>
</comment>
<keyword evidence="1" id="KW-0472">Membrane</keyword>
<keyword evidence="1" id="KW-1133">Transmembrane helix</keyword>
<dbReference type="Proteomes" id="UP000298180">
    <property type="component" value="Unassembled WGS sequence"/>
</dbReference>
<evidence type="ECO:0000313" key="3">
    <source>
        <dbReference type="Proteomes" id="UP000298180"/>
    </source>
</evidence>
<feature type="transmembrane region" description="Helical" evidence="1">
    <location>
        <begin position="356"/>
        <end position="374"/>
    </location>
</feature>
<feature type="transmembrane region" description="Helical" evidence="1">
    <location>
        <begin position="201"/>
        <end position="220"/>
    </location>
</feature>
<sequence>MQMAPKNPFKKFSLFDADAPRAVNWLILLALAIAFYLAYSGHAAAPGADRPHPEGWFGWADQGEYLKAAKAFARMEFGPQVYLPGYSLTAVPFVWAGLEDPFALVNVACFLLFFWFFLEFGKSYVGWLPSLLVVGASLFWVPELMQLWVEPWTTSLVAPLYAWLFLQWERSRKDGGPAGRGRVVAMGLVGGAVLCTRPPEAVILVPYFVAFLALQLVTGSRTGNLPAAVRNCVLLVIAGLLGVAFFLGSNLVMHGNVLGYYVQQPTTSNGFNAMDLAEKLVSLFLDAGALYLSGEDAILRRLPWLALGVPAFFYVLWYGPSTLRILVVTILLQLAIYACFVDLLPTGVWMYHNIHYFKWMIPFIGLIALAALFDVVRSSTPRRRRVAYLGFCAVAWALLSARIVLIDETRVWKASFTSSQRQGVHLIAPGTGGWLDLVYLESLHGSFHQSYFGFKNRVVVDGVELRYLFDFRFLPAPSGVRLMFVRPVFAKEVLIEPKELAFAAEPLRIRVFHYRFGLGRPAWIGRYVQKIKTSTTAAVEG</sequence>
<evidence type="ECO:0008006" key="4">
    <source>
        <dbReference type="Google" id="ProtNLM"/>
    </source>
</evidence>
<feature type="transmembrane region" description="Helical" evidence="1">
    <location>
        <begin position="21"/>
        <end position="39"/>
    </location>
</feature>
<reference evidence="2 3" key="1">
    <citation type="submission" date="2019-03" db="EMBL/GenBank/DDBJ databases">
        <title>Ramlibacter henchirensis DSM 14656, whole genome shotgun sequence.</title>
        <authorList>
            <person name="Zhang X."/>
            <person name="Feng G."/>
            <person name="Zhu H."/>
        </authorList>
    </citation>
    <scope>NUCLEOTIDE SEQUENCE [LARGE SCALE GENOMIC DNA]</scope>
    <source>
        <strain evidence="2 3">DSM 14656</strain>
    </source>
</reference>
<keyword evidence="1" id="KW-0812">Transmembrane</keyword>
<keyword evidence="3" id="KW-1185">Reference proteome</keyword>
<organism evidence="2 3">
    <name type="scientific">Ramlibacter henchirensis</name>
    <dbReference type="NCBI Taxonomy" id="204072"/>
    <lineage>
        <taxon>Bacteria</taxon>
        <taxon>Pseudomonadati</taxon>
        <taxon>Pseudomonadota</taxon>
        <taxon>Betaproteobacteria</taxon>
        <taxon>Burkholderiales</taxon>
        <taxon>Comamonadaceae</taxon>
        <taxon>Ramlibacter</taxon>
    </lineage>
</organism>
<evidence type="ECO:0000256" key="1">
    <source>
        <dbReference type="SAM" id="Phobius"/>
    </source>
</evidence>
<proteinExistence type="predicted"/>
<gene>
    <name evidence="2" type="ORF">EZ313_00350</name>
</gene>
<feature type="transmembrane region" description="Helical" evidence="1">
    <location>
        <begin position="101"/>
        <end position="118"/>
    </location>
</feature>
<feature type="transmembrane region" description="Helical" evidence="1">
    <location>
        <begin position="232"/>
        <end position="253"/>
    </location>
</feature>
<dbReference type="AlphaFoldDB" id="A0A4Z0C4Y1"/>